<dbReference type="NCBIfam" id="TIGR00071">
    <property type="entry name" value="hisT_truA"/>
    <property type="match status" value="1"/>
</dbReference>
<dbReference type="RefSeq" id="WP_273927232.1">
    <property type="nucleotide sequence ID" value="NZ_JAQSIO010000004.1"/>
</dbReference>
<dbReference type="Gene3D" id="3.30.70.660">
    <property type="entry name" value="Pseudouridine synthase I, catalytic domain, C-terminal subdomain"/>
    <property type="match status" value="1"/>
</dbReference>
<dbReference type="Proteomes" id="UP001528672">
    <property type="component" value="Unassembled WGS sequence"/>
</dbReference>
<dbReference type="GO" id="GO:0160147">
    <property type="term" value="F:tRNA pseudouridine(38-40) synthase activity"/>
    <property type="evidence" value="ECO:0007669"/>
    <property type="project" value="UniProtKB-EC"/>
</dbReference>
<evidence type="ECO:0000256" key="4">
    <source>
        <dbReference type="HAMAP-Rule" id="MF_00171"/>
    </source>
</evidence>
<keyword evidence="2 4" id="KW-0819">tRNA processing</keyword>
<comment type="caution">
    <text evidence="4">Lacks conserved residue(s) required for the propagation of feature annotation.</text>
</comment>
<feature type="domain" description="Pseudouridine synthase I TruA alpha/beta" evidence="6">
    <location>
        <begin position="8"/>
        <end position="100"/>
    </location>
</feature>
<comment type="function">
    <text evidence="4">Formation of pseudouridine at positions 38, 39 and 40 in the anticodon stem and loop of transfer RNAs.</text>
</comment>
<dbReference type="Gene3D" id="3.30.70.580">
    <property type="entry name" value="Pseudouridine synthase I, catalytic domain, N-terminal subdomain"/>
    <property type="match status" value="1"/>
</dbReference>
<comment type="similarity">
    <text evidence="1 4 5">Belongs to the tRNA pseudouridine synthase TruA family.</text>
</comment>
<evidence type="ECO:0000256" key="2">
    <source>
        <dbReference type="ARBA" id="ARBA00022694"/>
    </source>
</evidence>
<comment type="catalytic activity">
    <reaction evidence="4 5">
        <text>uridine(38/39/40) in tRNA = pseudouridine(38/39/40) in tRNA</text>
        <dbReference type="Rhea" id="RHEA:22376"/>
        <dbReference type="Rhea" id="RHEA-COMP:10085"/>
        <dbReference type="Rhea" id="RHEA-COMP:10087"/>
        <dbReference type="ChEBI" id="CHEBI:65314"/>
        <dbReference type="ChEBI" id="CHEBI:65315"/>
        <dbReference type="EC" id="5.4.99.12"/>
    </reaction>
</comment>
<dbReference type="InterPro" id="IPR020094">
    <property type="entry name" value="TruA/RsuA/RluB/E/F_N"/>
</dbReference>
<dbReference type="Pfam" id="PF01416">
    <property type="entry name" value="PseudoU_synth_1"/>
    <property type="match status" value="2"/>
</dbReference>
<dbReference type="InterPro" id="IPR020097">
    <property type="entry name" value="PsdUridine_synth_TruA_a/b_dom"/>
</dbReference>
<keyword evidence="8" id="KW-1185">Reference proteome</keyword>
<dbReference type="EMBL" id="JAQSIO010000004">
    <property type="protein sequence ID" value="MDD0815542.1"/>
    <property type="molecule type" value="Genomic_DNA"/>
</dbReference>
<dbReference type="InterPro" id="IPR001406">
    <property type="entry name" value="PsdUridine_synth_TruA"/>
</dbReference>
<evidence type="ECO:0000256" key="3">
    <source>
        <dbReference type="ARBA" id="ARBA00023235"/>
    </source>
</evidence>
<dbReference type="HAMAP" id="MF_00171">
    <property type="entry name" value="TruA"/>
    <property type="match status" value="1"/>
</dbReference>
<keyword evidence="3 4" id="KW-0413">Isomerase</keyword>
<feature type="binding site" evidence="4">
    <location>
        <position position="109"/>
    </location>
    <ligand>
        <name>substrate</name>
    </ligand>
</feature>
<accession>A0ABT5MG44</accession>
<evidence type="ECO:0000256" key="5">
    <source>
        <dbReference type="RuleBase" id="RU003792"/>
    </source>
</evidence>
<sequence>MRMALGVSYRGSAYAGWQSQATVPTVQDALEKALSKFVDQPISTLCAGRTDTGVHGLMQVVHFDTYAQRPDASWVRGTNAFLPRDIAVQWARQVPQAFHSRACALRRRYVYVLLQSPVRPSLEAQSVGWVFRKLNHQAMQEAAALLIGEHDFSSFRASACQALTPVKTLYQIQIHRRPARPKYDAQDDTAHQFEACYWRFEFEGNAFLHHMIRNIMGCLLQVGQGLKPPHWMADVLAARSRDAAAPTFAPDGLYFSGPVYGPEWGLPERTPAFDWLP</sequence>
<evidence type="ECO:0000313" key="8">
    <source>
        <dbReference type="Proteomes" id="UP001528672"/>
    </source>
</evidence>
<evidence type="ECO:0000313" key="7">
    <source>
        <dbReference type="EMBL" id="MDD0815542.1"/>
    </source>
</evidence>
<feature type="domain" description="Pseudouridine synthase I TruA alpha/beta" evidence="6">
    <location>
        <begin position="142"/>
        <end position="256"/>
    </location>
</feature>
<proteinExistence type="inferred from homology"/>
<dbReference type="SUPFAM" id="SSF55120">
    <property type="entry name" value="Pseudouridine synthase"/>
    <property type="match status" value="1"/>
</dbReference>
<evidence type="ECO:0000259" key="6">
    <source>
        <dbReference type="Pfam" id="PF01416"/>
    </source>
</evidence>
<reference evidence="7 8" key="1">
    <citation type="submission" date="2023-02" db="EMBL/GenBank/DDBJ databases">
        <title>Bacterial whole genome sequence for Curvibacter sp. HBC28.</title>
        <authorList>
            <person name="Le V."/>
            <person name="Ko S.-R."/>
            <person name="Ahn C.-Y."/>
            <person name="Oh H.-M."/>
        </authorList>
    </citation>
    <scope>NUCLEOTIDE SEQUENCE [LARGE SCALE GENOMIC DNA]</scope>
    <source>
        <strain evidence="7 8">HBC28</strain>
    </source>
</reference>
<dbReference type="InterPro" id="IPR020103">
    <property type="entry name" value="PsdUridine_synth_cat_dom_sf"/>
</dbReference>
<name>A0ABT5MG44_9BURK</name>
<dbReference type="PANTHER" id="PTHR11142">
    <property type="entry name" value="PSEUDOURIDYLATE SYNTHASE"/>
    <property type="match status" value="1"/>
</dbReference>
<dbReference type="PIRSF" id="PIRSF001430">
    <property type="entry name" value="tRNA_psdUrid_synth"/>
    <property type="match status" value="1"/>
</dbReference>
<protein>
    <recommendedName>
        <fullName evidence="4">tRNA pseudouridine synthase A</fullName>
        <ecNumber evidence="4">5.4.99.12</ecNumber>
    </recommendedName>
    <alternativeName>
        <fullName evidence="4">tRNA pseudouridine(38-40) synthase</fullName>
    </alternativeName>
    <alternativeName>
        <fullName evidence="4">tRNA pseudouridylate synthase I</fullName>
    </alternativeName>
    <alternativeName>
        <fullName evidence="4">tRNA-uridine isomerase I</fullName>
    </alternativeName>
</protein>
<organism evidence="7 8">
    <name type="scientific">Curvibacter microcysteis</name>
    <dbReference type="NCBI Taxonomy" id="3026419"/>
    <lineage>
        <taxon>Bacteria</taxon>
        <taxon>Pseudomonadati</taxon>
        <taxon>Pseudomonadota</taxon>
        <taxon>Betaproteobacteria</taxon>
        <taxon>Burkholderiales</taxon>
        <taxon>Comamonadaceae</taxon>
        <taxon>Curvibacter</taxon>
    </lineage>
</organism>
<gene>
    <name evidence="4 7" type="primary">truA</name>
    <name evidence="7" type="ORF">PSQ39_12975</name>
</gene>
<comment type="caution">
    <text evidence="7">The sequence shown here is derived from an EMBL/GenBank/DDBJ whole genome shotgun (WGS) entry which is preliminary data.</text>
</comment>
<dbReference type="PANTHER" id="PTHR11142:SF0">
    <property type="entry name" value="TRNA PSEUDOURIDINE SYNTHASE-LIKE 1"/>
    <property type="match status" value="1"/>
</dbReference>
<evidence type="ECO:0000256" key="1">
    <source>
        <dbReference type="ARBA" id="ARBA00009375"/>
    </source>
</evidence>
<dbReference type="InterPro" id="IPR020095">
    <property type="entry name" value="PsdUridine_synth_TruA_C"/>
</dbReference>
<feature type="active site" description="Nucleophile" evidence="4">
    <location>
        <position position="51"/>
    </location>
</feature>
<dbReference type="EC" id="5.4.99.12" evidence="4"/>
<comment type="subunit">
    <text evidence="4">Homodimer.</text>
</comment>
<dbReference type="CDD" id="cd02570">
    <property type="entry name" value="PseudoU_synth_EcTruA"/>
    <property type="match status" value="1"/>
</dbReference>